<sequence length="51" mass="5963">MVMQVGRERAPYPEIQNHVCMCVCMYVCMYPFRNIVRACDCHSLSHGTRLL</sequence>
<evidence type="ECO:0000313" key="2">
    <source>
        <dbReference type="Proteomes" id="UP001162483"/>
    </source>
</evidence>
<evidence type="ECO:0000313" key="1">
    <source>
        <dbReference type="EMBL" id="CAI9548118.1"/>
    </source>
</evidence>
<name>A0ABN9BKV7_9NEOB</name>
<organism evidence="1 2">
    <name type="scientific">Staurois parvus</name>
    <dbReference type="NCBI Taxonomy" id="386267"/>
    <lineage>
        <taxon>Eukaryota</taxon>
        <taxon>Metazoa</taxon>
        <taxon>Chordata</taxon>
        <taxon>Craniata</taxon>
        <taxon>Vertebrata</taxon>
        <taxon>Euteleostomi</taxon>
        <taxon>Amphibia</taxon>
        <taxon>Batrachia</taxon>
        <taxon>Anura</taxon>
        <taxon>Neobatrachia</taxon>
        <taxon>Ranoidea</taxon>
        <taxon>Ranidae</taxon>
        <taxon>Staurois</taxon>
    </lineage>
</organism>
<protein>
    <submittedName>
        <fullName evidence="1">Uncharacterized protein</fullName>
    </submittedName>
</protein>
<keyword evidence="2" id="KW-1185">Reference proteome</keyword>
<reference evidence="1" key="1">
    <citation type="submission" date="2023-05" db="EMBL/GenBank/DDBJ databases">
        <authorList>
            <person name="Stuckert A."/>
        </authorList>
    </citation>
    <scope>NUCLEOTIDE SEQUENCE</scope>
</reference>
<dbReference type="Proteomes" id="UP001162483">
    <property type="component" value="Unassembled WGS sequence"/>
</dbReference>
<gene>
    <name evidence="1" type="ORF">SPARVUS_LOCUS3104386</name>
</gene>
<dbReference type="EMBL" id="CATNWA010004563">
    <property type="protein sequence ID" value="CAI9548118.1"/>
    <property type="molecule type" value="Genomic_DNA"/>
</dbReference>
<proteinExistence type="predicted"/>
<comment type="caution">
    <text evidence="1">The sequence shown here is derived from an EMBL/GenBank/DDBJ whole genome shotgun (WGS) entry which is preliminary data.</text>
</comment>
<accession>A0ABN9BKV7</accession>